<name>A0A9P4V2J8_9PLEO</name>
<accession>A0A9P4V2J8</accession>
<proteinExistence type="predicted"/>
<dbReference type="EMBL" id="ML996116">
    <property type="protein sequence ID" value="KAF2737487.1"/>
    <property type="molecule type" value="Genomic_DNA"/>
</dbReference>
<sequence>MDARNNVWGLDYEDDLDFKDDFDEPFRFLDLCAELRGMVYQYAILSATETCTRLVHKHDYMTSRRRRHLRPVGCLALTQTCRLVRGEFHLLYVSARKTAILPSDLIQYVEAVRPRFSSYFPSNSSHYSLYHSLHYNFFYKITEGTGSAWEIGEGAGEKKKPCIYLSLSLRTKDLDAPLFGNHTDHLPMIRFCMRNPQVEYKLGPWRHVGMYCGNHYTVDPQPQVAEDMEKMLNYGGEEWKDWQDMVLGSAVAARFEHEKELETAFTLKLKTTRLVILVDKFYFQTWQKKWMKKDARPPRTEALEITIVPGKWTE</sequence>
<protein>
    <submittedName>
        <fullName evidence="1">Uncharacterized protein</fullName>
    </submittedName>
</protein>
<keyword evidence="2" id="KW-1185">Reference proteome</keyword>
<gene>
    <name evidence="1" type="ORF">EJ04DRAFT_561641</name>
</gene>
<comment type="caution">
    <text evidence="1">The sequence shown here is derived from an EMBL/GenBank/DDBJ whole genome shotgun (WGS) entry which is preliminary data.</text>
</comment>
<dbReference type="Proteomes" id="UP000799444">
    <property type="component" value="Unassembled WGS sequence"/>
</dbReference>
<reference evidence="1" key="1">
    <citation type="journal article" date="2020" name="Stud. Mycol.">
        <title>101 Dothideomycetes genomes: a test case for predicting lifestyles and emergence of pathogens.</title>
        <authorList>
            <person name="Haridas S."/>
            <person name="Albert R."/>
            <person name="Binder M."/>
            <person name="Bloem J."/>
            <person name="Labutti K."/>
            <person name="Salamov A."/>
            <person name="Andreopoulos B."/>
            <person name="Baker S."/>
            <person name="Barry K."/>
            <person name="Bills G."/>
            <person name="Bluhm B."/>
            <person name="Cannon C."/>
            <person name="Castanera R."/>
            <person name="Culley D."/>
            <person name="Daum C."/>
            <person name="Ezra D."/>
            <person name="Gonzalez J."/>
            <person name="Henrissat B."/>
            <person name="Kuo A."/>
            <person name="Liang C."/>
            <person name="Lipzen A."/>
            <person name="Lutzoni F."/>
            <person name="Magnuson J."/>
            <person name="Mondo S."/>
            <person name="Nolan M."/>
            <person name="Ohm R."/>
            <person name="Pangilinan J."/>
            <person name="Park H.-J."/>
            <person name="Ramirez L."/>
            <person name="Alfaro M."/>
            <person name="Sun H."/>
            <person name="Tritt A."/>
            <person name="Yoshinaga Y."/>
            <person name="Zwiers L.-H."/>
            <person name="Turgeon B."/>
            <person name="Goodwin S."/>
            <person name="Spatafora J."/>
            <person name="Crous P."/>
            <person name="Grigoriev I."/>
        </authorList>
    </citation>
    <scope>NUCLEOTIDE SEQUENCE</scope>
    <source>
        <strain evidence="1">CBS 125425</strain>
    </source>
</reference>
<evidence type="ECO:0000313" key="2">
    <source>
        <dbReference type="Proteomes" id="UP000799444"/>
    </source>
</evidence>
<evidence type="ECO:0000313" key="1">
    <source>
        <dbReference type="EMBL" id="KAF2737487.1"/>
    </source>
</evidence>
<dbReference type="AlphaFoldDB" id="A0A9P4V2J8"/>
<organism evidence="1 2">
    <name type="scientific">Polyplosphaeria fusca</name>
    <dbReference type="NCBI Taxonomy" id="682080"/>
    <lineage>
        <taxon>Eukaryota</taxon>
        <taxon>Fungi</taxon>
        <taxon>Dikarya</taxon>
        <taxon>Ascomycota</taxon>
        <taxon>Pezizomycotina</taxon>
        <taxon>Dothideomycetes</taxon>
        <taxon>Pleosporomycetidae</taxon>
        <taxon>Pleosporales</taxon>
        <taxon>Tetraplosphaeriaceae</taxon>
        <taxon>Polyplosphaeria</taxon>
    </lineage>
</organism>